<feature type="transmembrane region" description="Helical" evidence="2">
    <location>
        <begin position="180"/>
        <end position="199"/>
    </location>
</feature>
<dbReference type="SMART" id="SM00233">
    <property type="entry name" value="PH"/>
    <property type="match status" value="1"/>
</dbReference>
<feature type="compositionally biased region" description="Polar residues" evidence="1">
    <location>
        <begin position="1"/>
        <end position="13"/>
    </location>
</feature>
<keyword evidence="2" id="KW-0812">Transmembrane</keyword>
<sequence>MGTTDSQPSTPQTVSESPSTVFSSSTSGFPLINLSKSSSNPTAQTKQKRKEDASNTKQKKMSGKTSMEWRTQTKKSFALQVKVDEDIIRQGMLKKQGKHKKTMRKYYCVLLATGTLVFRHPKTFEELRRAKLYNCVSVKLTPSNQPSTTKGNSGYTKFQVITTKRTWEFEAETENDANQWILAISVGGLFFFLSYTFVIRS</sequence>
<protein>
    <recommendedName>
        <fullName evidence="3">PH domain-containing protein</fullName>
    </recommendedName>
</protein>
<accession>X6P1T9</accession>
<dbReference type="Gene3D" id="2.30.29.30">
    <property type="entry name" value="Pleckstrin-homology domain (PH domain)/Phosphotyrosine-binding domain (PTB)"/>
    <property type="match status" value="1"/>
</dbReference>
<proteinExistence type="predicted"/>
<dbReference type="InterPro" id="IPR011993">
    <property type="entry name" value="PH-like_dom_sf"/>
</dbReference>
<feature type="region of interest" description="Disordered" evidence="1">
    <location>
        <begin position="1"/>
        <end position="71"/>
    </location>
</feature>
<feature type="compositionally biased region" description="Low complexity" evidence="1">
    <location>
        <begin position="14"/>
        <end position="30"/>
    </location>
</feature>
<organism evidence="4 5">
    <name type="scientific">Reticulomyxa filosa</name>
    <dbReference type="NCBI Taxonomy" id="46433"/>
    <lineage>
        <taxon>Eukaryota</taxon>
        <taxon>Sar</taxon>
        <taxon>Rhizaria</taxon>
        <taxon>Retaria</taxon>
        <taxon>Foraminifera</taxon>
        <taxon>Monothalamids</taxon>
        <taxon>Reticulomyxidae</taxon>
        <taxon>Reticulomyxa</taxon>
    </lineage>
</organism>
<evidence type="ECO:0000259" key="3">
    <source>
        <dbReference type="PROSITE" id="PS50003"/>
    </source>
</evidence>
<evidence type="ECO:0000256" key="2">
    <source>
        <dbReference type="SAM" id="Phobius"/>
    </source>
</evidence>
<keyword evidence="2" id="KW-0472">Membrane</keyword>
<comment type="caution">
    <text evidence="4">The sequence shown here is derived from an EMBL/GenBank/DDBJ whole genome shotgun (WGS) entry which is preliminary data.</text>
</comment>
<reference evidence="4 5" key="1">
    <citation type="journal article" date="2013" name="Curr. Biol.">
        <title>The Genome of the Foraminiferan Reticulomyxa filosa.</title>
        <authorList>
            <person name="Glockner G."/>
            <person name="Hulsmann N."/>
            <person name="Schleicher M."/>
            <person name="Noegel A.A."/>
            <person name="Eichinger L."/>
            <person name="Gallinger C."/>
            <person name="Pawlowski J."/>
            <person name="Sierra R."/>
            <person name="Euteneuer U."/>
            <person name="Pillet L."/>
            <person name="Moustafa A."/>
            <person name="Platzer M."/>
            <person name="Groth M."/>
            <person name="Szafranski K."/>
            <person name="Schliwa M."/>
        </authorList>
    </citation>
    <scope>NUCLEOTIDE SEQUENCE [LARGE SCALE GENOMIC DNA]</scope>
</reference>
<dbReference type="PROSITE" id="PS50003">
    <property type="entry name" value="PH_DOMAIN"/>
    <property type="match status" value="1"/>
</dbReference>
<feature type="compositionally biased region" description="Polar residues" evidence="1">
    <location>
        <begin position="34"/>
        <end position="45"/>
    </location>
</feature>
<dbReference type="InterPro" id="IPR001849">
    <property type="entry name" value="PH_domain"/>
</dbReference>
<evidence type="ECO:0000256" key="1">
    <source>
        <dbReference type="SAM" id="MobiDB-lite"/>
    </source>
</evidence>
<dbReference type="Proteomes" id="UP000023152">
    <property type="component" value="Unassembled WGS sequence"/>
</dbReference>
<evidence type="ECO:0000313" key="4">
    <source>
        <dbReference type="EMBL" id="ETO32505.1"/>
    </source>
</evidence>
<dbReference type="EMBL" id="ASPP01004160">
    <property type="protein sequence ID" value="ETO32505.1"/>
    <property type="molecule type" value="Genomic_DNA"/>
</dbReference>
<keyword evidence="5" id="KW-1185">Reference proteome</keyword>
<name>X6P1T9_RETFI</name>
<dbReference type="SUPFAM" id="SSF50729">
    <property type="entry name" value="PH domain-like"/>
    <property type="match status" value="1"/>
</dbReference>
<evidence type="ECO:0000313" key="5">
    <source>
        <dbReference type="Proteomes" id="UP000023152"/>
    </source>
</evidence>
<keyword evidence="2" id="KW-1133">Transmembrane helix</keyword>
<gene>
    <name evidence="4" type="ORF">RFI_04609</name>
</gene>
<feature type="domain" description="PH" evidence="3">
    <location>
        <begin position="86"/>
        <end position="189"/>
    </location>
</feature>
<dbReference type="Pfam" id="PF00169">
    <property type="entry name" value="PH"/>
    <property type="match status" value="1"/>
</dbReference>
<dbReference type="AlphaFoldDB" id="X6P1T9"/>